<dbReference type="Proteomes" id="UP001275664">
    <property type="component" value="Unassembled WGS sequence"/>
</dbReference>
<dbReference type="EMBL" id="JAWXRD010000040">
    <property type="protein sequence ID" value="MDX6042216.1"/>
    <property type="molecule type" value="Genomic_DNA"/>
</dbReference>
<dbReference type="AlphaFoldDB" id="A0AAJ2SCM0"/>
<dbReference type="Proteomes" id="UP001282336">
    <property type="component" value="Unassembled WGS sequence"/>
</dbReference>
<protein>
    <submittedName>
        <fullName evidence="1">Uncharacterized protein</fullName>
    </submittedName>
</protein>
<accession>A0AAJ2SCM0</accession>
<keyword evidence="3" id="KW-1185">Reference proteome</keyword>
<organism evidence="1 4">
    <name type="scientific">Scandinavium lactucae</name>
    <dbReference type="NCBI Taxonomy" id="3095028"/>
    <lineage>
        <taxon>Bacteria</taxon>
        <taxon>Pseudomonadati</taxon>
        <taxon>Pseudomonadota</taxon>
        <taxon>Gammaproteobacteria</taxon>
        <taxon>Enterobacterales</taxon>
        <taxon>Enterobacteriaceae</taxon>
        <taxon>Scandinavium</taxon>
    </lineage>
</organism>
<sequence length="185" mass="20878">MIGRITPLPSFSNKCINHNNDTHPKKILKNQKTDSVINVKNTNCDFRIISKELSLYRDVKNNPMLASVANTKSHYSLNARFSSLGVAVTAIYNMIENGKAKEKSVDICDKNPRNQSMKLNLDPSLTTRGVEYINQFIDTETPLDSTNYAIGLKVGSDIKNAVLNRIMINQFNSTWNIRLNMAQKK</sequence>
<evidence type="ECO:0000313" key="1">
    <source>
        <dbReference type="EMBL" id="MDX6033937.1"/>
    </source>
</evidence>
<gene>
    <name evidence="2" type="ORF">SIK69_18660</name>
    <name evidence="1" type="ORF">SIL20_20765</name>
</gene>
<reference evidence="1 3" key="1">
    <citation type="submission" date="2023-11" db="EMBL/GenBank/DDBJ databases">
        <title>Scandinavium wanjuensis sp. nov., isolated from lettuce South Korea.</title>
        <authorList>
            <person name="Park J."/>
            <person name="Park S."/>
            <person name="Oh K.K."/>
            <person name="Cho G.S."/>
            <person name="Franz C.M.A.P."/>
        </authorList>
    </citation>
    <scope>NUCLEOTIDE SEQUENCE</scope>
    <source>
        <strain evidence="1">V105_12</strain>
        <strain evidence="2 3">V105_6</strain>
    </source>
</reference>
<comment type="caution">
    <text evidence="1">The sequence shown here is derived from an EMBL/GenBank/DDBJ whole genome shotgun (WGS) entry which is preliminary data.</text>
</comment>
<name>A0AAJ2SCM0_9ENTR</name>
<evidence type="ECO:0000313" key="3">
    <source>
        <dbReference type="Proteomes" id="UP001275664"/>
    </source>
</evidence>
<dbReference type="EMBL" id="JAWXRC010000042">
    <property type="protein sequence ID" value="MDX6033937.1"/>
    <property type="molecule type" value="Genomic_DNA"/>
</dbReference>
<proteinExistence type="predicted"/>
<evidence type="ECO:0000313" key="2">
    <source>
        <dbReference type="EMBL" id="MDX6042216.1"/>
    </source>
</evidence>
<evidence type="ECO:0000313" key="4">
    <source>
        <dbReference type="Proteomes" id="UP001282336"/>
    </source>
</evidence>
<dbReference type="RefSeq" id="WP_319630365.1">
    <property type="nucleotide sequence ID" value="NZ_JAWXRB010000045.1"/>
</dbReference>